<evidence type="ECO:0000256" key="3">
    <source>
        <dbReference type="ARBA" id="ARBA00022525"/>
    </source>
</evidence>
<evidence type="ECO:0000313" key="11">
    <source>
        <dbReference type="EMBL" id="SIN28389.1"/>
    </source>
</evidence>
<dbReference type="NCBIfam" id="TIGR01167">
    <property type="entry name" value="LPXTG_anchor"/>
    <property type="match status" value="1"/>
</dbReference>
<dbReference type="Proteomes" id="UP000185124">
    <property type="component" value="Unassembled WGS sequence"/>
</dbReference>
<dbReference type="InterPro" id="IPR033764">
    <property type="entry name" value="Sdr_B"/>
</dbReference>
<dbReference type="Gene3D" id="2.60.40.10">
    <property type="entry name" value="Immunoglobulins"/>
    <property type="match status" value="2"/>
</dbReference>
<feature type="domain" description="Gram-positive cocci surface proteins LPxTG" evidence="9">
    <location>
        <begin position="276"/>
        <end position="314"/>
    </location>
</feature>
<dbReference type="OrthoDB" id="3371020at2"/>
<keyword evidence="4 8" id="KW-0732">Signal</keyword>
<dbReference type="InterPro" id="IPR019931">
    <property type="entry name" value="LPXTG_anchor"/>
</dbReference>
<dbReference type="Pfam" id="PF00746">
    <property type="entry name" value="Gram_pos_anchor"/>
    <property type="match status" value="1"/>
</dbReference>
<keyword evidence="7" id="KW-0812">Transmembrane</keyword>
<evidence type="ECO:0000256" key="1">
    <source>
        <dbReference type="ARBA" id="ARBA00004613"/>
    </source>
</evidence>
<keyword evidence="5" id="KW-0572">Peptidoglycan-anchor</keyword>
<name>A0A1N6A2Y2_9ACTN</name>
<keyword evidence="2" id="KW-0134">Cell wall</keyword>
<protein>
    <submittedName>
        <fullName evidence="11">LPXTG-motif cell wall anchor domain-containing protein</fullName>
    </submittedName>
</protein>
<feature type="domain" description="SD-repeat containing protein B" evidence="10">
    <location>
        <begin position="145"/>
        <end position="234"/>
    </location>
</feature>
<dbReference type="SUPFAM" id="SSF49478">
    <property type="entry name" value="Cna protein B-type domain"/>
    <property type="match status" value="1"/>
</dbReference>
<keyword evidence="3" id="KW-0964">Secreted</keyword>
<evidence type="ECO:0000256" key="5">
    <source>
        <dbReference type="ARBA" id="ARBA00023088"/>
    </source>
</evidence>
<evidence type="ECO:0000259" key="9">
    <source>
        <dbReference type="Pfam" id="PF00746"/>
    </source>
</evidence>
<keyword evidence="12" id="KW-1185">Reference proteome</keyword>
<evidence type="ECO:0000259" key="10">
    <source>
        <dbReference type="Pfam" id="PF17210"/>
    </source>
</evidence>
<keyword evidence="7" id="KW-0472">Membrane</keyword>
<evidence type="ECO:0000256" key="2">
    <source>
        <dbReference type="ARBA" id="ARBA00022512"/>
    </source>
</evidence>
<evidence type="ECO:0000313" key="12">
    <source>
        <dbReference type="Proteomes" id="UP000185124"/>
    </source>
</evidence>
<evidence type="ECO:0000256" key="6">
    <source>
        <dbReference type="SAM" id="MobiDB-lite"/>
    </source>
</evidence>
<feature type="transmembrane region" description="Helical" evidence="7">
    <location>
        <begin position="290"/>
        <end position="311"/>
    </location>
</feature>
<dbReference type="AlphaFoldDB" id="A0A1N6A2Y2"/>
<proteinExistence type="predicted"/>
<organism evidence="11 12">
    <name type="scientific">Micromonospora cremea</name>
    <dbReference type="NCBI Taxonomy" id="709881"/>
    <lineage>
        <taxon>Bacteria</taxon>
        <taxon>Bacillati</taxon>
        <taxon>Actinomycetota</taxon>
        <taxon>Actinomycetes</taxon>
        <taxon>Micromonosporales</taxon>
        <taxon>Micromonosporaceae</taxon>
        <taxon>Micromonospora</taxon>
    </lineage>
</organism>
<feature type="compositionally biased region" description="Low complexity" evidence="6">
    <location>
        <begin position="252"/>
        <end position="267"/>
    </location>
</feature>
<dbReference type="GO" id="GO:0005576">
    <property type="term" value="C:extracellular region"/>
    <property type="evidence" value="ECO:0007669"/>
    <property type="project" value="UniProtKB-SubCell"/>
</dbReference>
<dbReference type="GO" id="GO:0005975">
    <property type="term" value="P:carbohydrate metabolic process"/>
    <property type="evidence" value="ECO:0007669"/>
    <property type="project" value="UniProtKB-ARBA"/>
</dbReference>
<evidence type="ECO:0000256" key="8">
    <source>
        <dbReference type="SAM" id="SignalP"/>
    </source>
</evidence>
<reference evidence="12" key="1">
    <citation type="submission" date="2016-12" db="EMBL/GenBank/DDBJ databases">
        <authorList>
            <person name="Varghese N."/>
            <person name="Submissions S."/>
        </authorList>
    </citation>
    <scope>NUCLEOTIDE SEQUENCE [LARGE SCALE GENOMIC DNA]</scope>
    <source>
        <strain evidence="12">DSM 45599</strain>
    </source>
</reference>
<accession>A0A1N6A2Y2</accession>
<dbReference type="RefSeq" id="WP_074315710.1">
    <property type="nucleotide sequence ID" value="NZ_FSQT01000002.1"/>
</dbReference>
<feature type="chain" id="PRO_5013156227" evidence="8">
    <location>
        <begin position="25"/>
        <end position="320"/>
    </location>
</feature>
<feature type="region of interest" description="Disordered" evidence="6">
    <location>
        <begin position="252"/>
        <end position="280"/>
    </location>
</feature>
<dbReference type="Pfam" id="PF17210">
    <property type="entry name" value="SdrD_B"/>
    <property type="match status" value="1"/>
</dbReference>
<dbReference type="EMBL" id="FSQT01000002">
    <property type="protein sequence ID" value="SIN28389.1"/>
    <property type="molecule type" value="Genomic_DNA"/>
</dbReference>
<dbReference type="InterPro" id="IPR013783">
    <property type="entry name" value="Ig-like_fold"/>
</dbReference>
<evidence type="ECO:0000256" key="4">
    <source>
        <dbReference type="ARBA" id="ARBA00022729"/>
    </source>
</evidence>
<comment type="subcellular location">
    <subcellularLocation>
        <location evidence="1">Secreted</location>
    </subcellularLocation>
</comment>
<evidence type="ECO:0000256" key="7">
    <source>
        <dbReference type="SAM" id="Phobius"/>
    </source>
</evidence>
<gene>
    <name evidence="11" type="ORF">SAMN04489832_4834</name>
</gene>
<keyword evidence="7" id="KW-1133">Transmembrane helix</keyword>
<sequence>MRTLAAAALVGVLVAVLPATAALAADPKPDIAVTSAADKANYAEGETFTITVTVKNKSSVDAKHVHYTGGDSQGVDGVAYGELSTGFDLAAGATKTVQLTGKTNHVAWQYGRGYVAFELTADNGEASDADNTTGVRLLVAGAFDDLGGYVFQGESYDAEWTPQTPGVPGVKVVATSADGKTKYAEAITDAKGLFRLAHLPAGDVLLTFTAPAGWKILAGENGEDDHTPAQVSADDSDEPRIFVPAKKVAVSSPSVSPSASASASSSAGPGLPVTGDNSAGPGLPVTGDNAMLLVGAAAVAVAVGIALVLVARRRRVHLQA</sequence>
<feature type="signal peptide" evidence="8">
    <location>
        <begin position="1"/>
        <end position="24"/>
    </location>
</feature>